<evidence type="ECO:0000313" key="2">
    <source>
        <dbReference type="EMBL" id="KAK7082495.1"/>
    </source>
</evidence>
<reference evidence="2 3" key="1">
    <citation type="submission" date="2023-11" db="EMBL/GenBank/DDBJ databases">
        <title>Halocaridina rubra genome assembly.</title>
        <authorList>
            <person name="Smith C."/>
        </authorList>
    </citation>
    <scope>NUCLEOTIDE SEQUENCE [LARGE SCALE GENOMIC DNA]</scope>
    <source>
        <strain evidence="2">EP-1</strain>
        <tissue evidence="2">Whole</tissue>
    </source>
</reference>
<comment type="caution">
    <text evidence="2">The sequence shown here is derived from an EMBL/GenBank/DDBJ whole genome shotgun (WGS) entry which is preliminary data.</text>
</comment>
<feature type="signal peptide" evidence="1">
    <location>
        <begin position="1"/>
        <end position="17"/>
    </location>
</feature>
<feature type="chain" id="PRO_5042967033" evidence="1">
    <location>
        <begin position="18"/>
        <end position="285"/>
    </location>
</feature>
<keyword evidence="3" id="KW-1185">Reference proteome</keyword>
<dbReference type="AlphaFoldDB" id="A0AAN9ADR0"/>
<keyword evidence="1" id="KW-0732">Signal</keyword>
<organism evidence="2 3">
    <name type="scientific">Halocaridina rubra</name>
    <name type="common">Hawaiian red shrimp</name>
    <dbReference type="NCBI Taxonomy" id="373956"/>
    <lineage>
        <taxon>Eukaryota</taxon>
        <taxon>Metazoa</taxon>
        <taxon>Ecdysozoa</taxon>
        <taxon>Arthropoda</taxon>
        <taxon>Crustacea</taxon>
        <taxon>Multicrustacea</taxon>
        <taxon>Malacostraca</taxon>
        <taxon>Eumalacostraca</taxon>
        <taxon>Eucarida</taxon>
        <taxon>Decapoda</taxon>
        <taxon>Pleocyemata</taxon>
        <taxon>Caridea</taxon>
        <taxon>Atyoidea</taxon>
        <taxon>Atyidae</taxon>
        <taxon>Halocaridina</taxon>
    </lineage>
</organism>
<protein>
    <submittedName>
        <fullName evidence="2">Uncharacterized protein</fullName>
    </submittedName>
</protein>
<evidence type="ECO:0000313" key="3">
    <source>
        <dbReference type="Proteomes" id="UP001381693"/>
    </source>
</evidence>
<evidence type="ECO:0000256" key="1">
    <source>
        <dbReference type="SAM" id="SignalP"/>
    </source>
</evidence>
<name>A0AAN9ADR0_HALRR</name>
<dbReference type="EMBL" id="JAXCGZ010003995">
    <property type="protein sequence ID" value="KAK7082495.1"/>
    <property type="molecule type" value="Genomic_DNA"/>
</dbReference>
<gene>
    <name evidence="2" type="ORF">SK128_013203</name>
</gene>
<sequence length="285" mass="33264">MRIFFLIISLVLCGVYGEGWNPVEYEEYNYNFMEYAKEGIYEELARRHAPFLRFHKTAGTDDFCFPHNATEYYNVRDNEDWSRQCNLDYASIQGGNIPTYWHAQPCGNHLHVAFWSFFGYNQKCDGVSGARDAWWEFLVVKIRDWESSPHLHEVMFGQKQGWYTRIPTQYEIIDEYHPVAYVGRASHGFYHDDGGTNTCCYFQDTRNPGEPDMWMRTWENLVELRKDGNGEEWMTDPGTDHWNGILAPTYRDDWDLCNLEGCKGSFLQACTTSGCAKSDIGDDPF</sequence>
<dbReference type="Proteomes" id="UP001381693">
    <property type="component" value="Unassembled WGS sequence"/>
</dbReference>
<accession>A0AAN9ADR0</accession>
<proteinExistence type="predicted"/>